<evidence type="ECO:0000256" key="11">
    <source>
        <dbReference type="SAM" id="MobiDB-lite"/>
    </source>
</evidence>
<feature type="active site" description="Proton acceptor" evidence="8">
    <location>
        <position position="89"/>
    </location>
</feature>
<feature type="binding site" evidence="8">
    <location>
        <position position="148"/>
    </location>
    <ligand>
        <name>Zn(2+)</name>
        <dbReference type="ChEBI" id="CHEBI:29105"/>
    </ligand>
</feature>
<evidence type="ECO:0000256" key="8">
    <source>
        <dbReference type="HAMAP-Rule" id="MF_00124"/>
    </source>
</evidence>
<protein>
    <recommendedName>
        <fullName evidence="2 8">Thymidine kinase</fullName>
        <ecNumber evidence="2 8">2.7.1.21</ecNumber>
    </recommendedName>
</protein>
<keyword evidence="6 8" id="KW-0418">Kinase</keyword>
<feature type="binding site" evidence="8">
    <location>
        <position position="145"/>
    </location>
    <ligand>
        <name>Zn(2+)</name>
        <dbReference type="ChEBI" id="CHEBI:29105"/>
    </ligand>
</feature>
<gene>
    <name evidence="8 12" type="primary">tdk</name>
    <name evidence="12" type="ORF">J8TS2_15010</name>
</gene>
<comment type="subcellular location">
    <subcellularLocation>
        <location evidence="8">Cytoplasm</location>
    </subcellularLocation>
</comment>
<comment type="subunit">
    <text evidence="8">Homotetramer.</text>
</comment>
<dbReference type="RefSeq" id="WP_212965987.1">
    <property type="nucleotide sequence ID" value="NZ_BORB01000010.1"/>
</dbReference>
<feature type="binding site" evidence="8">
    <location>
        <begin position="15"/>
        <end position="22"/>
    </location>
    <ligand>
        <name>ATP</name>
        <dbReference type="ChEBI" id="CHEBI:30616"/>
    </ligand>
</feature>
<dbReference type="Gene3D" id="3.40.50.300">
    <property type="entry name" value="P-loop containing nucleotide triphosphate hydrolases"/>
    <property type="match status" value="1"/>
</dbReference>
<evidence type="ECO:0000256" key="6">
    <source>
        <dbReference type="ARBA" id="ARBA00022777"/>
    </source>
</evidence>
<feature type="compositionally biased region" description="Basic and acidic residues" evidence="11">
    <location>
        <begin position="188"/>
        <end position="203"/>
    </location>
</feature>
<feature type="region of interest" description="Disordered" evidence="11">
    <location>
        <begin position="186"/>
        <end position="209"/>
    </location>
</feature>
<keyword evidence="4 8" id="KW-0808">Transferase</keyword>
<dbReference type="NCBIfam" id="NF003296">
    <property type="entry name" value="PRK04296.1-1"/>
    <property type="match status" value="1"/>
</dbReference>
<dbReference type="InterPro" id="IPR020633">
    <property type="entry name" value="Thymidine_kinase_CS"/>
</dbReference>
<dbReference type="Proteomes" id="UP000679950">
    <property type="component" value="Unassembled WGS sequence"/>
</dbReference>
<dbReference type="PANTHER" id="PTHR11441">
    <property type="entry name" value="THYMIDINE KINASE"/>
    <property type="match status" value="1"/>
</dbReference>
<keyword evidence="13" id="KW-1185">Reference proteome</keyword>
<comment type="catalytic activity">
    <reaction evidence="8 9">
        <text>thymidine + ATP = dTMP + ADP + H(+)</text>
        <dbReference type="Rhea" id="RHEA:19129"/>
        <dbReference type="ChEBI" id="CHEBI:15378"/>
        <dbReference type="ChEBI" id="CHEBI:17748"/>
        <dbReference type="ChEBI" id="CHEBI:30616"/>
        <dbReference type="ChEBI" id="CHEBI:63528"/>
        <dbReference type="ChEBI" id="CHEBI:456216"/>
        <dbReference type="EC" id="2.7.1.21"/>
    </reaction>
</comment>
<keyword evidence="8" id="KW-0862">Zinc</keyword>
<dbReference type="GO" id="GO:0016301">
    <property type="term" value="F:kinase activity"/>
    <property type="evidence" value="ECO:0007669"/>
    <property type="project" value="UniProtKB-KW"/>
</dbReference>
<reference evidence="12 13" key="1">
    <citation type="submission" date="2021-03" db="EMBL/GenBank/DDBJ databases">
        <title>Antimicrobial resistance genes in bacteria isolated from Japanese honey, and their potential for conferring macrolide and lincosamide resistance in the American foulbrood pathogen Paenibacillus larvae.</title>
        <authorList>
            <person name="Okamoto M."/>
            <person name="Kumagai M."/>
            <person name="Kanamori H."/>
            <person name="Takamatsu D."/>
        </authorList>
    </citation>
    <scope>NUCLEOTIDE SEQUENCE [LARGE SCALE GENOMIC DNA]</scope>
    <source>
        <strain evidence="12 13">J8TS2</strain>
    </source>
</reference>
<keyword evidence="8" id="KW-0479">Metal-binding</keyword>
<evidence type="ECO:0000313" key="13">
    <source>
        <dbReference type="Proteomes" id="UP000679950"/>
    </source>
</evidence>
<dbReference type="EMBL" id="BORB01000010">
    <property type="protein sequence ID" value="GIN57182.1"/>
    <property type="molecule type" value="Genomic_DNA"/>
</dbReference>
<keyword evidence="8" id="KW-0963">Cytoplasm</keyword>
<dbReference type="HAMAP" id="MF_00124">
    <property type="entry name" value="Thymidine_kinase"/>
    <property type="match status" value="1"/>
</dbReference>
<evidence type="ECO:0000256" key="9">
    <source>
        <dbReference type="RuleBase" id="RU000544"/>
    </source>
</evidence>
<feature type="binding site" evidence="8">
    <location>
        <position position="183"/>
    </location>
    <ligand>
        <name>Zn(2+)</name>
        <dbReference type="ChEBI" id="CHEBI:29105"/>
    </ligand>
</feature>
<keyword evidence="3 8" id="KW-0237">DNA synthesis</keyword>
<sequence>MEMMKQSGWVEVICGSMFSGKSEELIRRVRRIIFANQSVLVFKPQLDDRYSINEVVSHNGTAIMAETMISPVDILQRVDEDIDVIAIDEAQFFDESLVDIVQQLANLGHRIIIAGLDQDFRGEPFGPMPKLMAIAEQVTKLQAVCVVCGSPASRTQRLINGKPAYYEDPTIMVGAAEAYEARCRHHHEVPTKRSSHKYDRPLENQEESI</sequence>
<evidence type="ECO:0000256" key="1">
    <source>
        <dbReference type="ARBA" id="ARBA00007587"/>
    </source>
</evidence>
<evidence type="ECO:0000313" key="12">
    <source>
        <dbReference type="EMBL" id="GIN57182.1"/>
    </source>
</evidence>
<evidence type="ECO:0000256" key="10">
    <source>
        <dbReference type="RuleBase" id="RU004165"/>
    </source>
</evidence>
<proteinExistence type="inferred from homology"/>
<accession>A0ABQ4KIP8</accession>
<comment type="caution">
    <text evidence="12">The sequence shown here is derived from an EMBL/GenBank/DDBJ whole genome shotgun (WGS) entry which is preliminary data.</text>
</comment>
<comment type="similarity">
    <text evidence="1 8 10">Belongs to the thymidine kinase family.</text>
</comment>
<dbReference type="EC" id="2.7.1.21" evidence="2 8"/>
<evidence type="ECO:0000256" key="2">
    <source>
        <dbReference type="ARBA" id="ARBA00012118"/>
    </source>
</evidence>
<name>A0ABQ4KIP8_9BACI</name>
<keyword evidence="7 8" id="KW-0067">ATP-binding</keyword>
<dbReference type="PIRSF" id="PIRSF035805">
    <property type="entry name" value="TK_cell"/>
    <property type="match status" value="1"/>
</dbReference>
<evidence type="ECO:0000256" key="5">
    <source>
        <dbReference type="ARBA" id="ARBA00022741"/>
    </source>
</evidence>
<dbReference type="SUPFAM" id="SSF52540">
    <property type="entry name" value="P-loop containing nucleoside triphosphate hydrolases"/>
    <property type="match status" value="1"/>
</dbReference>
<dbReference type="Pfam" id="PF00265">
    <property type="entry name" value="TK"/>
    <property type="match status" value="1"/>
</dbReference>
<dbReference type="PANTHER" id="PTHR11441:SF0">
    <property type="entry name" value="THYMIDINE KINASE, CYTOSOLIC"/>
    <property type="match status" value="1"/>
</dbReference>
<dbReference type="InterPro" id="IPR001267">
    <property type="entry name" value="Thymidine_kinase"/>
</dbReference>
<evidence type="ECO:0000256" key="4">
    <source>
        <dbReference type="ARBA" id="ARBA00022679"/>
    </source>
</evidence>
<evidence type="ECO:0000256" key="7">
    <source>
        <dbReference type="ARBA" id="ARBA00022840"/>
    </source>
</evidence>
<dbReference type="PROSITE" id="PS00603">
    <property type="entry name" value="TK_CELLULAR_TYPE"/>
    <property type="match status" value="1"/>
</dbReference>
<evidence type="ECO:0000256" key="3">
    <source>
        <dbReference type="ARBA" id="ARBA00022634"/>
    </source>
</evidence>
<dbReference type="Gene3D" id="3.30.60.20">
    <property type="match status" value="1"/>
</dbReference>
<feature type="binding site" evidence="8">
    <location>
        <position position="186"/>
    </location>
    <ligand>
        <name>Zn(2+)</name>
        <dbReference type="ChEBI" id="CHEBI:29105"/>
    </ligand>
</feature>
<organism evidence="12 13">
    <name type="scientific">Lederbergia ruris</name>
    <dbReference type="NCBI Taxonomy" id="217495"/>
    <lineage>
        <taxon>Bacteria</taxon>
        <taxon>Bacillati</taxon>
        <taxon>Bacillota</taxon>
        <taxon>Bacilli</taxon>
        <taxon>Bacillales</taxon>
        <taxon>Bacillaceae</taxon>
        <taxon>Lederbergia</taxon>
    </lineage>
</organism>
<feature type="binding site" evidence="8">
    <location>
        <begin position="88"/>
        <end position="91"/>
    </location>
    <ligand>
        <name>ATP</name>
        <dbReference type="ChEBI" id="CHEBI:30616"/>
    </ligand>
</feature>
<dbReference type="InterPro" id="IPR027417">
    <property type="entry name" value="P-loop_NTPase"/>
</dbReference>
<dbReference type="SUPFAM" id="SSF57716">
    <property type="entry name" value="Glucocorticoid receptor-like (DNA-binding domain)"/>
    <property type="match status" value="1"/>
</dbReference>
<keyword evidence="5 8" id="KW-0547">Nucleotide-binding</keyword>